<dbReference type="SUPFAM" id="SSF56801">
    <property type="entry name" value="Acetyl-CoA synthetase-like"/>
    <property type="match status" value="1"/>
</dbReference>
<accession>A0A5C8ZW54</accession>
<feature type="domain" description="AMP-binding enzyme C-terminal" evidence="2">
    <location>
        <begin position="430"/>
        <end position="505"/>
    </location>
</feature>
<gene>
    <name evidence="3" type="ORF">FV139_12420</name>
</gene>
<evidence type="ECO:0000313" key="4">
    <source>
        <dbReference type="Proteomes" id="UP000321039"/>
    </source>
</evidence>
<evidence type="ECO:0000259" key="1">
    <source>
        <dbReference type="Pfam" id="PF00501"/>
    </source>
</evidence>
<feature type="domain" description="AMP-dependent synthetase/ligase" evidence="1">
    <location>
        <begin position="10"/>
        <end position="380"/>
    </location>
</feature>
<keyword evidence="4" id="KW-1185">Reference proteome</keyword>
<dbReference type="Gene3D" id="3.30.300.30">
    <property type="match status" value="1"/>
</dbReference>
<name>A0A5C8ZW54_9GAMM</name>
<sequence length="524" mass="58909">MKINFSSQFQALADRYGQCEAIVNVERDRRFTYSELHDISNRVVNMLTHEIGLSTGDRFICILENDNLALVHMPTILKGPFTGVFTNYRDSLEEHISQVDTVKPRVAFIENRLLDSHYQMLRDRGVEILCMDPVEEDRPGVLCFWDLVNTASCENPDIEIDDREHPVLIRFTGGTTGKGKPALYCADNWFGLRDSMYALEDGNWTSRTRMVHVAPVSHGSGMFIIPAFFTGGCNITLNSPDLDKYCQTIQKEGITHSFMVPTLLYRLLELPGLEQLDLSSLQNVFYGAAPMSPAKLQRLQQRLGNIFIQVYGSTEHFALALSLSKKDHCVDAQSESQLASAGRVTAGIEVLVVDDEGHQLPNGETGEFWLRSRGTCLGYLDNPEKSRGEFHNGYWKSGDLGYFDPWGFAFIVDRKKDMIISGGFNIYATEIEAVINSHEAVLMSAVVGIPHEEWGEAVHAEVVLREKMNVRPEDLIALVRTSLGGYKAPKSISIVDKLPLSSVGKVLRKDVRQKYWRNQSRHVG</sequence>
<dbReference type="Pfam" id="PF13193">
    <property type="entry name" value="AMP-binding_C"/>
    <property type="match status" value="1"/>
</dbReference>
<keyword evidence="3" id="KW-0436">Ligase</keyword>
<dbReference type="InterPro" id="IPR050237">
    <property type="entry name" value="ATP-dep_AMP-bd_enzyme"/>
</dbReference>
<dbReference type="GO" id="GO:0016877">
    <property type="term" value="F:ligase activity, forming carbon-sulfur bonds"/>
    <property type="evidence" value="ECO:0007669"/>
    <property type="project" value="UniProtKB-ARBA"/>
</dbReference>
<dbReference type="InterPro" id="IPR042099">
    <property type="entry name" value="ANL_N_sf"/>
</dbReference>
<dbReference type="InterPro" id="IPR045851">
    <property type="entry name" value="AMP-bd_C_sf"/>
</dbReference>
<evidence type="ECO:0000259" key="2">
    <source>
        <dbReference type="Pfam" id="PF13193"/>
    </source>
</evidence>
<dbReference type="Proteomes" id="UP000321039">
    <property type="component" value="Unassembled WGS sequence"/>
</dbReference>
<protein>
    <submittedName>
        <fullName evidence="3">Long-chain fatty acid--CoA ligase</fullName>
    </submittedName>
</protein>
<dbReference type="RefSeq" id="WP_148068776.1">
    <property type="nucleotide sequence ID" value="NZ_VRZA01000004.1"/>
</dbReference>
<dbReference type="PANTHER" id="PTHR43767:SF7">
    <property type="entry name" value="MEDIUM_LONG-CHAIN-FATTY-ACID--COA LIGASE FADD8"/>
    <property type="match status" value="1"/>
</dbReference>
<dbReference type="Pfam" id="PF00501">
    <property type="entry name" value="AMP-binding"/>
    <property type="match status" value="1"/>
</dbReference>
<comment type="caution">
    <text evidence="3">The sequence shown here is derived from an EMBL/GenBank/DDBJ whole genome shotgun (WGS) entry which is preliminary data.</text>
</comment>
<dbReference type="InterPro" id="IPR000873">
    <property type="entry name" value="AMP-dep_synth/lig_dom"/>
</dbReference>
<reference evidence="3 4" key="1">
    <citation type="submission" date="2019-08" db="EMBL/GenBank/DDBJ databases">
        <title>Parahaliea maris sp. nov., isolated from the surface seawater.</title>
        <authorList>
            <person name="Liu Y."/>
        </authorList>
    </citation>
    <scope>NUCLEOTIDE SEQUENCE [LARGE SCALE GENOMIC DNA]</scope>
    <source>
        <strain evidence="3 4">HSLHS9</strain>
    </source>
</reference>
<evidence type="ECO:0000313" key="3">
    <source>
        <dbReference type="EMBL" id="TXS92773.1"/>
    </source>
</evidence>
<organism evidence="3 4">
    <name type="scientific">Parahaliea maris</name>
    <dbReference type="NCBI Taxonomy" id="2716870"/>
    <lineage>
        <taxon>Bacteria</taxon>
        <taxon>Pseudomonadati</taxon>
        <taxon>Pseudomonadota</taxon>
        <taxon>Gammaproteobacteria</taxon>
        <taxon>Cellvibrionales</taxon>
        <taxon>Halieaceae</taxon>
        <taxon>Parahaliea</taxon>
    </lineage>
</organism>
<dbReference type="Gene3D" id="3.40.50.12780">
    <property type="entry name" value="N-terminal domain of ligase-like"/>
    <property type="match status" value="1"/>
</dbReference>
<dbReference type="InterPro" id="IPR025110">
    <property type="entry name" value="AMP-bd_C"/>
</dbReference>
<dbReference type="AlphaFoldDB" id="A0A5C8ZW54"/>
<dbReference type="EMBL" id="VRZA01000004">
    <property type="protein sequence ID" value="TXS92773.1"/>
    <property type="molecule type" value="Genomic_DNA"/>
</dbReference>
<proteinExistence type="predicted"/>
<dbReference type="PANTHER" id="PTHR43767">
    <property type="entry name" value="LONG-CHAIN-FATTY-ACID--COA LIGASE"/>
    <property type="match status" value="1"/>
</dbReference>